<evidence type="ECO:0000256" key="8">
    <source>
        <dbReference type="ARBA" id="ARBA00023136"/>
    </source>
</evidence>
<evidence type="ECO:0000256" key="6">
    <source>
        <dbReference type="ARBA" id="ARBA00022989"/>
    </source>
</evidence>
<dbReference type="AlphaFoldDB" id="A0A1G6HVK7"/>
<dbReference type="HAMAP" id="MF_01398">
    <property type="entry name" value="ATP_synth_b_bprime"/>
    <property type="match status" value="1"/>
</dbReference>
<keyword evidence="6 12" id="KW-1133">Transmembrane helix</keyword>
<dbReference type="GO" id="GO:0012505">
    <property type="term" value="C:endomembrane system"/>
    <property type="evidence" value="ECO:0007669"/>
    <property type="project" value="UniProtKB-SubCell"/>
</dbReference>
<proteinExistence type="inferred from homology"/>
<comment type="subunit">
    <text evidence="12">F-type ATPases have 2 components, F(1) - the catalytic core - and F(0) - the membrane proton channel. F(1) has five subunits: alpha(3), beta(3), gamma(1), delta(1), epsilon(1). F(0) has three main subunits: a(1), b(2) and c(10-14). The alpha and beta chains form an alternating ring which encloses part of the gamma chain. F(1) is attached to F(0) by a central stalk formed by the gamma and epsilon chains, while a peripheral stalk is formed by the delta and b chains.</text>
</comment>
<name>A0A1G6HVK7_9FIRM</name>
<comment type="function">
    <text evidence="12">Component of the F(0) channel, it forms part of the peripheral stalk, linking F(1) to F(0).</text>
</comment>
<keyword evidence="8 12" id="KW-0472">Membrane</keyword>
<evidence type="ECO:0000256" key="7">
    <source>
        <dbReference type="ARBA" id="ARBA00023065"/>
    </source>
</evidence>
<dbReference type="SUPFAM" id="SSF81573">
    <property type="entry name" value="F1F0 ATP synthase subunit B, membrane domain"/>
    <property type="match status" value="1"/>
</dbReference>
<comment type="function">
    <text evidence="10 12">F(1)F(0) ATP synthase produces ATP from ADP in the presence of a proton or sodium gradient. F-type ATPases consist of two structural domains, F(1) containing the extramembraneous catalytic core and F(0) containing the membrane proton channel, linked together by a central stalk and a peripheral stalk. During catalysis, ATP synthesis in the catalytic domain of F(1) is coupled via a rotary mechanism of the central stalk subunits to proton translocation.</text>
</comment>
<evidence type="ECO:0000256" key="14">
    <source>
        <dbReference type="SAM" id="Coils"/>
    </source>
</evidence>
<dbReference type="InterPro" id="IPR002146">
    <property type="entry name" value="ATP_synth_b/b'su_bac/chlpt"/>
</dbReference>
<dbReference type="Proteomes" id="UP000198943">
    <property type="component" value="Unassembled WGS sequence"/>
</dbReference>
<evidence type="ECO:0000256" key="4">
    <source>
        <dbReference type="ARBA" id="ARBA00022692"/>
    </source>
</evidence>
<gene>
    <name evidence="12" type="primary">atpF</name>
    <name evidence="15" type="ORF">SAMN04487864_101281</name>
</gene>
<evidence type="ECO:0000256" key="11">
    <source>
        <dbReference type="ARBA" id="ARBA00037847"/>
    </source>
</evidence>
<dbReference type="InterPro" id="IPR050059">
    <property type="entry name" value="ATP_synthase_B_chain"/>
</dbReference>
<evidence type="ECO:0000256" key="5">
    <source>
        <dbReference type="ARBA" id="ARBA00022781"/>
    </source>
</evidence>
<dbReference type="CDD" id="cd06503">
    <property type="entry name" value="ATP-synt_Fo_b"/>
    <property type="match status" value="1"/>
</dbReference>
<accession>A0A1G6HVK7</accession>
<comment type="subcellular location">
    <subcellularLocation>
        <location evidence="12">Cell membrane</location>
        <topology evidence="12">Single-pass membrane protein</topology>
    </subcellularLocation>
    <subcellularLocation>
        <location evidence="11">Endomembrane system</location>
        <topology evidence="11">Single-pass membrane protein</topology>
    </subcellularLocation>
</comment>
<dbReference type="PANTHER" id="PTHR33445:SF2">
    <property type="entry name" value="ATP SYNTHASE SUBUNIT B', CHLOROPLASTIC"/>
    <property type="match status" value="1"/>
</dbReference>
<dbReference type="InterPro" id="IPR005864">
    <property type="entry name" value="ATP_synth_F0_bsu_bac"/>
</dbReference>
<keyword evidence="3 12" id="KW-0138">CF(0)</keyword>
<keyword evidence="16" id="KW-1185">Reference proteome</keyword>
<evidence type="ECO:0000256" key="10">
    <source>
        <dbReference type="ARBA" id="ARBA00025198"/>
    </source>
</evidence>
<protein>
    <recommendedName>
        <fullName evidence="12">ATP synthase subunit b</fullName>
    </recommendedName>
    <alternativeName>
        <fullName evidence="12">ATP synthase F(0) sector subunit b</fullName>
    </alternativeName>
    <alternativeName>
        <fullName evidence="12">ATPase subunit I</fullName>
    </alternativeName>
    <alternativeName>
        <fullName evidence="12">F-type ATPase subunit b</fullName>
        <shortName evidence="12">F-ATPase subunit b</shortName>
    </alternativeName>
</protein>
<evidence type="ECO:0000313" key="15">
    <source>
        <dbReference type="EMBL" id="SDB98292.1"/>
    </source>
</evidence>
<feature type="transmembrane region" description="Helical" evidence="12">
    <location>
        <begin position="6"/>
        <end position="27"/>
    </location>
</feature>
<keyword evidence="14" id="KW-0175">Coiled coil</keyword>
<sequence length="160" mass="17966">MVNIDATIIAQVLNFIILLAILAKFCYKPLLKVMDDRRNRIINNLDSAEQTRLEAEELKKQYAQQLADARAEATAIVDKATKIGQKLHDDYMSQAQEEKEQLMATAREHIEQEKQQAMLDVRTEVISLATEIAGKVVSEKLTGAEDQALIAKTADKVLNK</sequence>
<dbReference type="Pfam" id="PF00430">
    <property type="entry name" value="ATP-synt_B"/>
    <property type="match status" value="1"/>
</dbReference>
<feature type="coiled-coil region" evidence="14">
    <location>
        <begin position="31"/>
        <end position="116"/>
    </location>
</feature>
<keyword evidence="4 12" id="KW-0812">Transmembrane</keyword>
<organism evidence="15 16">
    <name type="scientific">Succiniclasticum ruminis</name>
    <dbReference type="NCBI Taxonomy" id="40841"/>
    <lineage>
        <taxon>Bacteria</taxon>
        <taxon>Bacillati</taxon>
        <taxon>Bacillota</taxon>
        <taxon>Negativicutes</taxon>
        <taxon>Acidaminococcales</taxon>
        <taxon>Acidaminococcaceae</taxon>
        <taxon>Succiniclasticum</taxon>
    </lineage>
</organism>
<keyword evidence="12" id="KW-1003">Cell membrane</keyword>
<keyword evidence="7 12" id="KW-0406">Ion transport</keyword>
<dbReference type="Gene3D" id="1.20.5.620">
    <property type="entry name" value="F1F0 ATP synthase subunit B, membrane domain"/>
    <property type="match status" value="1"/>
</dbReference>
<evidence type="ECO:0000256" key="2">
    <source>
        <dbReference type="ARBA" id="ARBA00022448"/>
    </source>
</evidence>
<dbReference type="GO" id="GO:0045259">
    <property type="term" value="C:proton-transporting ATP synthase complex"/>
    <property type="evidence" value="ECO:0007669"/>
    <property type="project" value="UniProtKB-KW"/>
</dbReference>
<evidence type="ECO:0000256" key="13">
    <source>
        <dbReference type="RuleBase" id="RU003848"/>
    </source>
</evidence>
<dbReference type="PANTHER" id="PTHR33445">
    <property type="entry name" value="ATP SYNTHASE SUBUNIT B', CHLOROPLASTIC"/>
    <property type="match status" value="1"/>
</dbReference>
<dbReference type="EMBL" id="FMYW01000001">
    <property type="protein sequence ID" value="SDB98292.1"/>
    <property type="molecule type" value="Genomic_DNA"/>
</dbReference>
<dbReference type="GO" id="GO:0005886">
    <property type="term" value="C:plasma membrane"/>
    <property type="evidence" value="ECO:0007669"/>
    <property type="project" value="UniProtKB-SubCell"/>
</dbReference>
<dbReference type="OrthoDB" id="5518984at2"/>
<dbReference type="RefSeq" id="WP_093729046.1">
    <property type="nucleotide sequence ID" value="NZ_FMYW01000001.1"/>
</dbReference>
<dbReference type="NCBIfam" id="TIGR01144">
    <property type="entry name" value="ATP_synt_b"/>
    <property type="match status" value="1"/>
</dbReference>
<evidence type="ECO:0000256" key="3">
    <source>
        <dbReference type="ARBA" id="ARBA00022547"/>
    </source>
</evidence>
<evidence type="ECO:0000256" key="9">
    <source>
        <dbReference type="ARBA" id="ARBA00023310"/>
    </source>
</evidence>
<dbReference type="GO" id="GO:0046961">
    <property type="term" value="F:proton-transporting ATPase activity, rotational mechanism"/>
    <property type="evidence" value="ECO:0007669"/>
    <property type="project" value="TreeGrafter"/>
</dbReference>
<evidence type="ECO:0000256" key="1">
    <source>
        <dbReference type="ARBA" id="ARBA00005513"/>
    </source>
</evidence>
<keyword evidence="2 12" id="KW-0813">Transport</keyword>
<evidence type="ECO:0000313" key="16">
    <source>
        <dbReference type="Proteomes" id="UP000198943"/>
    </source>
</evidence>
<dbReference type="InterPro" id="IPR028987">
    <property type="entry name" value="ATP_synth_B-like_membr_sf"/>
</dbReference>
<reference evidence="16" key="1">
    <citation type="submission" date="2016-10" db="EMBL/GenBank/DDBJ databases">
        <authorList>
            <person name="Varghese N."/>
            <person name="Submissions S."/>
        </authorList>
    </citation>
    <scope>NUCLEOTIDE SEQUENCE [LARGE SCALE GENOMIC DNA]</scope>
    <source>
        <strain evidence="16">DSM 11005</strain>
    </source>
</reference>
<dbReference type="GO" id="GO:0046933">
    <property type="term" value="F:proton-transporting ATP synthase activity, rotational mechanism"/>
    <property type="evidence" value="ECO:0007669"/>
    <property type="project" value="UniProtKB-UniRule"/>
</dbReference>
<comment type="similarity">
    <text evidence="1 12 13">Belongs to the ATPase B chain family.</text>
</comment>
<evidence type="ECO:0000256" key="12">
    <source>
        <dbReference type="HAMAP-Rule" id="MF_01398"/>
    </source>
</evidence>
<keyword evidence="5 12" id="KW-0375">Hydrogen ion transport</keyword>
<keyword evidence="9 12" id="KW-0066">ATP synthesis</keyword>